<feature type="region of interest" description="Disordered" evidence="1">
    <location>
        <begin position="384"/>
        <end position="410"/>
    </location>
</feature>
<keyword evidence="2" id="KW-1133">Transmembrane helix</keyword>
<protein>
    <submittedName>
        <fullName evidence="3">Uncharacterized protein</fullName>
    </submittedName>
</protein>
<evidence type="ECO:0000313" key="4">
    <source>
        <dbReference type="Proteomes" id="UP000192596"/>
    </source>
</evidence>
<organism evidence="3 4">
    <name type="scientific">Cryoendolithus antarcticus</name>
    <dbReference type="NCBI Taxonomy" id="1507870"/>
    <lineage>
        <taxon>Eukaryota</taxon>
        <taxon>Fungi</taxon>
        <taxon>Dikarya</taxon>
        <taxon>Ascomycota</taxon>
        <taxon>Pezizomycotina</taxon>
        <taxon>Dothideomycetes</taxon>
        <taxon>Dothideomycetidae</taxon>
        <taxon>Cladosporiales</taxon>
        <taxon>Cladosporiaceae</taxon>
        <taxon>Cryoendolithus</taxon>
    </lineage>
</organism>
<gene>
    <name evidence="3" type="ORF">B0A48_09182</name>
</gene>
<feature type="transmembrane region" description="Helical" evidence="2">
    <location>
        <begin position="121"/>
        <end position="143"/>
    </location>
</feature>
<keyword evidence="2" id="KW-0472">Membrane</keyword>
<keyword evidence="2" id="KW-0812">Transmembrane</keyword>
<accession>A0A1V8T293</accession>
<evidence type="ECO:0000313" key="3">
    <source>
        <dbReference type="EMBL" id="OQO05414.1"/>
    </source>
</evidence>
<evidence type="ECO:0000256" key="2">
    <source>
        <dbReference type="SAM" id="Phobius"/>
    </source>
</evidence>
<dbReference type="Proteomes" id="UP000192596">
    <property type="component" value="Unassembled WGS sequence"/>
</dbReference>
<proteinExistence type="predicted"/>
<evidence type="ECO:0000256" key="1">
    <source>
        <dbReference type="SAM" id="MobiDB-lite"/>
    </source>
</evidence>
<keyword evidence="4" id="KW-1185">Reference proteome</keyword>
<comment type="caution">
    <text evidence="3">The sequence shown here is derived from an EMBL/GenBank/DDBJ whole genome shotgun (WGS) entry which is preliminary data.</text>
</comment>
<dbReference type="AlphaFoldDB" id="A0A1V8T293"/>
<name>A0A1V8T293_9PEZI</name>
<dbReference type="InParanoid" id="A0A1V8T293"/>
<sequence length="590" mass="59162">MLVDTGNEVRVSVPVGRIEYGAGLDVLIDVTELSVSVPVAEEMDVCVIVEEVPLLVGDPSTTVASLVPIVITVVVRLADEDFESVTGSAVVIVALLEGLRSVVVPAVSGNDVEIVQAAADVFVSLSGVVTGTTMLLLLLIVVADGPSVRVLAREEPDELDEDLLLDAMLVAVDVPSVPVAVAPVEVAVVPTALDAPELEIAPLLAAGELDAGDDVGGDASVSVEVATDDEPDEDVTGTGMAVTPSLPVEVLSVNTGASAESELAKAESVIVAAMLLNSEFSDDDKLERAAVAALVIEAGTLVGALVPLLVAASERADDATDDATLDACDAAEDNTLDMSVAVVAALNGVDVNRVGTTPMPGMLVVVMITVPFGAVVGDASEPVGADPGCVESDGSPEGRPLPNGAVKPNPSLSVGRPGCPGCPSSNAVAFAALGAVTPASAADEVGEVVGPSMTVVKPTIIGPVVEDEEVVTGVDASVVAAVGAPNAKSEVSLALLSDATLLGALLAIVSAAELELGLKVGSTIILGKLLLGAALGSIGRLGNPALGPKEPMEDSVVVSPDETTELDVVLSVVVATKELVLVLKLDVKLE</sequence>
<reference evidence="4" key="1">
    <citation type="submission" date="2017-03" db="EMBL/GenBank/DDBJ databases">
        <title>Genomes of endolithic fungi from Antarctica.</title>
        <authorList>
            <person name="Coleine C."/>
            <person name="Masonjones S."/>
            <person name="Stajich J.E."/>
        </authorList>
    </citation>
    <scope>NUCLEOTIDE SEQUENCE [LARGE SCALE GENOMIC DNA]</scope>
    <source>
        <strain evidence="4">CCFEE 5527</strain>
    </source>
</reference>
<dbReference type="EMBL" id="NAJO01000019">
    <property type="protein sequence ID" value="OQO05414.1"/>
    <property type="molecule type" value="Genomic_DNA"/>
</dbReference>